<keyword evidence="2" id="KW-1185">Reference proteome</keyword>
<dbReference type="InParanoid" id="E4US00"/>
<name>E4US00_ARTGP</name>
<reference evidence="2" key="1">
    <citation type="journal article" date="2012" name="MBio">
        <title>Comparative genome analysis of Trichophyton rubrum and related dermatophytes reveals candidate genes involved in infection.</title>
        <authorList>
            <person name="Martinez D.A."/>
            <person name="Oliver B.G."/>
            <person name="Graeser Y."/>
            <person name="Goldberg J.M."/>
            <person name="Li W."/>
            <person name="Martinez-Rossi N.M."/>
            <person name="Monod M."/>
            <person name="Shelest E."/>
            <person name="Barton R.C."/>
            <person name="Birch E."/>
            <person name="Brakhage A.A."/>
            <person name="Chen Z."/>
            <person name="Gurr S.J."/>
            <person name="Heiman D."/>
            <person name="Heitman J."/>
            <person name="Kosti I."/>
            <person name="Rossi A."/>
            <person name="Saif S."/>
            <person name="Samalova M."/>
            <person name="Saunders C.W."/>
            <person name="Shea T."/>
            <person name="Summerbell R.C."/>
            <person name="Xu J."/>
            <person name="Young S."/>
            <person name="Zeng Q."/>
            <person name="Birren B.W."/>
            <person name="Cuomo C.A."/>
            <person name="White T.C."/>
        </authorList>
    </citation>
    <scope>NUCLEOTIDE SEQUENCE [LARGE SCALE GENOMIC DNA]</scope>
    <source>
        <strain evidence="2">ATCC MYA-4604 / CBS 118893</strain>
    </source>
</reference>
<dbReference type="GeneID" id="10029375"/>
<dbReference type="EMBL" id="DS989824">
    <property type="protein sequence ID" value="EFR01257.1"/>
    <property type="molecule type" value="Genomic_DNA"/>
</dbReference>
<dbReference type="Proteomes" id="UP000002669">
    <property type="component" value="Unassembled WGS sequence"/>
</dbReference>
<gene>
    <name evidence="1" type="ORF">MGYG_04262</name>
</gene>
<dbReference type="VEuPathDB" id="FungiDB:MGYG_04262"/>
<evidence type="ECO:0000313" key="1">
    <source>
        <dbReference type="EMBL" id="EFR01257.1"/>
    </source>
</evidence>
<dbReference type="HOGENOM" id="CLU_1854751_0_0_1"/>
<evidence type="ECO:0000313" key="2">
    <source>
        <dbReference type="Proteomes" id="UP000002669"/>
    </source>
</evidence>
<organism evidence="2">
    <name type="scientific">Arthroderma gypseum (strain ATCC MYA-4604 / CBS 118893)</name>
    <name type="common">Microsporum gypseum</name>
    <dbReference type="NCBI Taxonomy" id="535722"/>
    <lineage>
        <taxon>Eukaryota</taxon>
        <taxon>Fungi</taxon>
        <taxon>Dikarya</taxon>
        <taxon>Ascomycota</taxon>
        <taxon>Pezizomycotina</taxon>
        <taxon>Eurotiomycetes</taxon>
        <taxon>Eurotiomycetidae</taxon>
        <taxon>Onygenales</taxon>
        <taxon>Arthrodermataceae</taxon>
        <taxon>Nannizzia</taxon>
    </lineage>
</organism>
<accession>E4US00</accession>
<sequence>MPIRLPYLQSNALTLAQGQDTIDNYRELPEIYLRISYEQAFQDPNGVLPSQIIDVILDELQSDKLLADQEPKHDGTTFGTLVLRVWCIIRLLVDARDIFFQSNVPEVEAEDLHRALALASLKLLCSRHLVPLIQPINA</sequence>
<protein>
    <submittedName>
        <fullName evidence="1">Uncharacterized protein</fullName>
    </submittedName>
</protein>
<dbReference type="RefSeq" id="XP_003174087.1">
    <property type="nucleotide sequence ID" value="XM_003174039.1"/>
</dbReference>
<proteinExistence type="predicted"/>
<dbReference type="AlphaFoldDB" id="E4US00"/>